<sequence>MAEDIITKNDVPKVDGNDVAKLTQIRPDVRKQNRLKPYAVSNLVQNPTYETGCSPSENELCATTTKTTNNDNYGKNTIPPNDTEAEIPEHVYIIDDNTNLDPSMAYGVAYESPNPSYMSECNSTKRDADNVVPANDNKGNSTEHNADNVVPGNDNNDIHENRPIPSPDPNSIRDALNRNPMYVPNVPQQPRCHCTYGSIGFAVIITTLLVSLIIFGTWLYFNNNVREVPKPGLGTPYTNGHPAENTTYANGHSAVDAYTNGHPAVDTTYTNNHPAEKTTYTSGHPAENTTYTNGHPAENTTYTNGHPAENTTYANGHSAVDAYTNGHPAVDTTYTNNHPAEKTTYTSGHPAENTTYTNGHPAENTTYTNGHPAENTTYTNGHPAENTTYTNGHPATRTDTTYIPANAFDGDTGTYWLPCLTRQGEEWFIAVDLVVPHTLTRVGVNTYGDIRHDMAAFELQIRRYLSQHAFKWEAVVTVTDVKAGTKHRQEFGGFQETERHWRFLITKTHSHQKPWLRELSFYGISPFSVDTADAVTVVSRATAPVKIGAAWLFTVRITFSRVTIGCRVTLAAT</sequence>
<protein>
    <recommendedName>
        <fullName evidence="4">F5/8 type C domain-containing protein</fullName>
    </recommendedName>
</protein>
<feature type="compositionally biased region" description="Polar residues" evidence="1">
    <location>
        <begin position="279"/>
        <end position="315"/>
    </location>
</feature>
<gene>
    <name evidence="3" type="ORF">BRAFLDRAFT_67404</name>
</gene>
<feature type="region of interest" description="Disordered" evidence="1">
    <location>
        <begin position="134"/>
        <end position="169"/>
    </location>
</feature>
<dbReference type="InParanoid" id="C3XQ00"/>
<reference evidence="3" key="1">
    <citation type="journal article" date="2008" name="Nature">
        <title>The amphioxus genome and the evolution of the chordate karyotype.</title>
        <authorList>
            <consortium name="US DOE Joint Genome Institute (JGI-PGF)"/>
            <person name="Putnam N.H."/>
            <person name="Butts T."/>
            <person name="Ferrier D.E.K."/>
            <person name="Furlong R.F."/>
            <person name="Hellsten U."/>
            <person name="Kawashima T."/>
            <person name="Robinson-Rechavi M."/>
            <person name="Shoguchi E."/>
            <person name="Terry A."/>
            <person name="Yu J.-K."/>
            <person name="Benito-Gutierrez E.L."/>
            <person name="Dubchak I."/>
            <person name="Garcia-Fernandez J."/>
            <person name="Gibson-Brown J.J."/>
            <person name="Grigoriev I.V."/>
            <person name="Horton A.C."/>
            <person name="de Jong P.J."/>
            <person name="Jurka J."/>
            <person name="Kapitonov V.V."/>
            <person name="Kohara Y."/>
            <person name="Kuroki Y."/>
            <person name="Lindquist E."/>
            <person name="Lucas S."/>
            <person name="Osoegawa K."/>
            <person name="Pennacchio L.A."/>
            <person name="Salamov A.A."/>
            <person name="Satou Y."/>
            <person name="Sauka-Spengler T."/>
            <person name="Schmutz J."/>
            <person name="Shin-I T."/>
            <person name="Toyoda A."/>
            <person name="Bronner-Fraser M."/>
            <person name="Fujiyama A."/>
            <person name="Holland L.Z."/>
            <person name="Holland P.W.H."/>
            <person name="Satoh N."/>
            <person name="Rokhsar D.S."/>
        </authorList>
    </citation>
    <scope>NUCLEOTIDE SEQUENCE [LARGE SCALE GENOMIC DNA]</scope>
    <source>
        <strain evidence="3">S238N-H82</strain>
        <tissue evidence="3">Testes</tissue>
    </source>
</reference>
<accession>C3XQ00</accession>
<proteinExistence type="predicted"/>
<dbReference type="SUPFAM" id="SSF49785">
    <property type="entry name" value="Galactose-binding domain-like"/>
    <property type="match status" value="1"/>
</dbReference>
<keyword evidence="2" id="KW-0472">Membrane</keyword>
<feature type="transmembrane region" description="Helical" evidence="2">
    <location>
        <begin position="199"/>
        <end position="221"/>
    </location>
</feature>
<dbReference type="Gene3D" id="2.60.120.260">
    <property type="entry name" value="Galactose-binding domain-like"/>
    <property type="match status" value="1"/>
</dbReference>
<dbReference type="AlphaFoldDB" id="C3XQ00"/>
<dbReference type="InterPro" id="IPR008979">
    <property type="entry name" value="Galactose-bd-like_sf"/>
</dbReference>
<feature type="compositionally biased region" description="Polar residues" evidence="1">
    <location>
        <begin position="332"/>
        <end position="397"/>
    </location>
</feature>
<evidence type="ECO:0000256" key="2">
    <source>
        <dbReference type="SAM" id="Phobius"/>
    </source>
</evidence>
<dbReference type="eggNOG" id="ENOG502SE39">
    <property type="taxonomic scope" value="Eukaryota"/>
</dbReference>
<evidence type="ECO:0000256" key="1">
    <source>
        <dbReference type="SAM" id="MobiDB-lite"/>
    </source>
</evidence>
<keyword evidence="2" id="KW-1133">Transmembrane helix</keyword>
<dbReference type="PANTHER" id="PTHR20003:SF8">
    <property type="entry name" value="PROLINE-RICH PROTEIN BSTNI SUBFAMILY 3"/>
    <property type="match status" value="1"/>
</dbReference>
<dbReference type="PANTHER" id="PTHR20003">
    <property type="entry name" value="GLYCOPROTEIN-RELATED"/>
    <property type="match status" value="1"/>
</dbReference>
<organism evidence="3">
    <name type="scientific">Branchiostoma floridae</name>
    <name type="common">Florida lancelet</name>
    <name type="synonym">Amphioxus</name>
    <dbReference type="NCBI Taxonomy" id="7739"/>
    <lineage>
        <taxon>Eukaryota</taxon>
        <taxon>Metazoa</taxon>
        <taxon>Chordata</taxon>
        <taxon>Cephalochordata</taxon>
        <taxon>Leptocardii</taxon>
        <taxon>Amphioxiformes</taxon>
        <taxon>Branchiostomatidae</taxon>
        <taxon>Branchiostoma</taxon>
    </lineage>
</organism>
<dbReference type="EMBL" id="GG666451">
    <property type="protein sequence ID" value="EEN70021.1"/>
    <property type="molecule type" value="Genomic_DNA"/>
</dbReference>
<name>C3XQ00_BRAFL</name>
<keyword evidence="2" id="KW-0812">Transmembrane</keyword>
<feature type="region of interest" description="Disordered" evidence="1">
    <location>
        <begin position="279"/>
        <end position="397"/>
    </location>
</feature>
<evidence type="ECO:0008006" key="4">
    <source>
        <dbReference type="Google" id="ProtNLM"/>
    </source>
</evidence>
<evidence type="ECO:0000313" key="3">
    <source>
        <dbReference type="EMBL" id="EEN70021.1"/>
    </source>
</evidence>